<dbReference type="InterPro" id="IPR050873">
    <property type="entry name" value="V-ATPase_V0D/AC39_subunit"/>
</dbReference>
<dbReference type="PANTHER" id="PTHR38682:SF1">
    <property type="entry name" value="V-TYPE ATP SYNTHASE SUBUNIT C"/>
    <property type="match status" value="1"/>
</dbReference>
<dbReference type="Gene3D" id="1.10.132.50">
    <property type="entry name" value="ATP synthase (C/AC39) subunit, domain 3"/>
    <property type="match status" value="2"/>
</dbReference>
<keyword evidence="1" id="KW-0813">Transport</keyword>
<dbReference type="RefSeq" id="WP_180499552.1">
    <property type="nucleotide sequence ID" value="NZ_CAIJCS010000016.1"/>
</dbReference>
<dbReference type="InterPro" id="IPR036079">
    <property type="entry name" value="ATPase_csu/dsu_sf"/>
</dbReference>
<dbReference type="AlphaFoldDB" id="A0A6V6Y3K4"/>
<dbReference type="PANTHER" id="PTHR38682">
    <property type="entry name" value="V-TYPE ATP SYNTHASE SUBUNIT C"/>
    <property type="match status" value="1"/>
</dbReference>
<dbReference type="Pfam" id="PF01992">
    <property type="entry name" value="vATP-synt_AC39"/>
    <property type="match status" value="1"/>
</dbReference>
<dbReference type="GO" id="GO:0046961">
    <property type="term" value="F:proton-transporting ATPase activity, rotational mechanism"/>
    <property type="evidence" value="ECO:0007669"/>
    <property type="project" value="InterPro"/>
</dbReference>
<evidence type="ECO:0000256" key="2">
    <source>
        <dbReference type="ARBA" id="ARBA00023065"/>
    </source>
</evidence>
<gene>
    <name evidence="3" type="primary">atpC</name>
    <name evidence="3" type="ORF">PEPNEM18_00837</name>
</gene>
<comment type="caution">
    <text evidence="3">The sequence shown here is derived from an EMBL/GenBank/DDBJ whole genome shotgun (WGS) entry which is preliminary data.</text>
</comment>
<proteinExistence type="predicted"/>
<reference evidence="3 4" key="1">
    <citation type="submission" date="2020-06" db="EMBL/GenBank/DDBJ databases">
        <authorList>
            <person name="Criscuolo A."/>
        </authorList>
    </citation>
    <scope>NUCLEOTIDE SEQUENCE [LARGE SCALE GENOMIC DNA]</scope>
    <source>
        <strain evidence="3">1804121828</strain>
    </source>
</reference>
<dbReference type="InterPro" id="IPR002843">
    <property type="entry name" value="ATPase_V0-cplx_csu/dsu"/>
</dbReference>
<evidence type="ECO:0000256" key="1">
    <source>
        <dbReference type="ARBA" id="ARBA00022448"/>
    </source>
</evidence>
<evidence type="ECO:0000313" key="3">
    <source>
        <dbReference type="EMBL" id="CAC9929064.1"/>
    </source>
</evidence>
<keyword evidence="4" id="KW-1185">Reference proteome</keyword>
<sequence>MNYSAVNTKAVAVYAKYLKSEVPLKILAEGNYKDGLDVVAKEWDIDLSEDAHLLEVNVKMEQKVFEALKSFEHYLQGPARQFYASLLERYTIQDIKRIFRAVYHDENIDIVRNSLLSFDPGLLPKAQEVQPDDLFKTLEMTKYGRLLSSYKDVARDRILFYIEMELDQSYYENLVREAEHLPKQDRKAVLAMLNRHIDLLNIFYIYRAKKNYDIMKSEMENFVIHGGNIPRPLIKEWVYSDNVDNLVESVRHSSFSFLFQKKRDNHMTDVLASRDISKMYTTFYQKETMSLGRIVALSLLLEFAIRDVSTTLEGLRLGFGKDMIRNLLTIPEKEGEVWQ</sequence>
<accession>A0A6V6Y3K4</accession>
<protein>
    <submittedName>
        <fullName evidence="3">V-type ATP synthase subunit C</fullName>
    </submittedName>
</protein>
<organism evidence="3 4">
    <name type="scientific">Aedoeadaptatus nemausensis</name>
    <dbReference type="NCBI Taxonomy" id="2582829"/>
    <lineage>
        <taxon>Bacteria</taxon>
        <taxon>Bacillati</taxon>
        <taxon>Bacillota</taxon>
        <taxon>Tissierellia</taxon>
        <taxon>Tissierellales</taxon>
        <taxon>Peptoniphilaceae</taxon>
        <taxon>Aedoeadaptatus</taxon>
    </lineage>
</organism>
<name>A0A6V6Y3K4_9FIRM</name>
<evidence type="ECO:0000313" key="4">
    <source>
        <dbReference type="Proteomes" id="UP000586454"/>
    </source>
</evidence>
<dbReference type="EMBL" id="CAIJCS010000016">
    <property type="protein sequence ID" value="CAC9929064.1"/>
    <property type="molecule type" value="Genomic_DNA"/>
</dbReference>
<dbReference type="InterPro" id="IPR044911">
    <property type="entry name" value="V-type_ATPase_csu/dsu_dom_3"/>
</dbReference>
<dbReference type="SUPFAM" id="SSF103486">
    <property type="entry name" value="V-type ATP synthase subunit C"/>
    <property type="match status" value="1"/>
</dbReference>
<keyword evidence="2" id="KW-0406">Ion transport</keyword>
<dbReference type="Proteomes" id="UP000586454">
    <property type="component" value="Unassembled WGS sequence"/>
</dbReference>